<dbReference type="OrthoDB" id="515971at2759"/>
<proteinExistence type="predicted"/>
<reference evidence="1" key="3">
    <citation type="submission" date="2023-08" db="EMBL/GenBank/DDBJ databases">
        <authorList>
            <consortium name="WormBase Consortium"/>
            <person name="WormBase"/>
        </authorList>
    </citation>
    <scope>NUCLEOTIDE SEQUENCE</scope>
    <source>
        <strain evidence="1">Bristol N2</strain>
    </source>
</reference>
<name>Q17570_CAEEL</name>
<sequence>MAEEEYQATATAIAITTNLPNWALLDEISVPLLETGVGTLPLLQAALPSILSISQNDDKVKERYRKVLRIAQLQIEHLLKSQQELLKHMEKLESENISRILKPKNMKMERKTSGGSPENNDKYKVCLKTKIVEKY</sequence>
<reference evidence="1" key="2">
    <citation type="submission" date="2003-03" db="EMBL/GenBank/DDBJ databases">
        <authorList>
            <person name="Sulson J.E."/>
            <person name="Waterston R."/>
        </authorList>
    </citation>
    <scope>NUCLEOTIDE SEQUENCE</scope>
    <source>
        <strain evidence="1">Bristol N2</strain>
    </source>
</reference>
<dbReference type="EMBL" id="BX284604">
    <property type="protein sequence ID" value="CCD62448.1"/>
    <property type="molecule type" value="Genomic_DNA"/>
</dbReference>
<dbReference type="PaxDb" id="6239-C01G5.7"/>
<dbReference type="Bgee" id="WBGene00015309">
    <property type="expression patterns" value="Expressed in pharyngeal muscle cell (C elegans) and 3 other cell types or tissues"/>
</dbReference>
<accession>Q17570</accession>
<dbReference type="eggNOG" id="ENOG502TEYD">
    <property type="taxonomic scope" value="Eukaryota"/>
</dbReference>
<dbReference type="SMR" id="Q17570"/>
<dbReference type="PIR" id="T30991">
    <property type="entry name" value="T30991"/>
</dbReference>
<dbReference type="UCSC" id="C01G5.7">
    <property type="organism name" value="c. elegans"/>
</dbReference>
<reference evidence="1" key="1">
    <citation type="journal article" date="1998" name="Science">
        <title>Genome sequence of the nematode C. elegans: a platform for investigating biology.</title>
        <authorList>
            <consortium name="The C. elegans sequencing consortium"/>
            <person name="Sulson J.E."/>
            <person name="Waterston R."/>
        </authorList>
    </citation>
    <scope>NUCLEOTIDE SEQUENCE [LARGE SCALE GENOMIC DNA]</scope>
    <source>
        <strain evidence="1">Bristol N2</strain>
    </source>
</reference>
<gene>
    <name evidence="1" type="ORF">C01G5.7</name>
    <name evidence="1" type="ORF">CELE_C01G5.7</name>
</gene>
<dbReference type="ExpressionAtlas" id="Q17570">
    <property type="expression patterns" value="baseline"/>
</dbReference>
<evidence type="ECO:0000313" key="1">
    <source>
        <dbReference type="EMBL" id="CCD62448.1"/>
    </source>
</evidence>
<organism evidence="1">
    <name type="scientific">Caenorhabditis elegans</name>
    <dbReference type="NCBI Taxonomy" id="6239"/>
    <lineage>
        <taxon>Eukaryota</taxon>
        <taxon>Metazoa</taxon>
        <taxon>Ecdysozoa</taxon>
        <taxon>Nematoda</taxon>
        <taxon>Chromadorea</taxon>
        <taxon>Rhabditida</taxon>
        <taxon>Rhabditina</taxon>
        <taxon>Rhabditomorpha</taxon>
        <taxon>Rhabditoidea</taxon>
        <taxon>Rhabditidae</taxon>
        <taxon>Peloderinae</taxon>
        <taxon>Caenorhabditis</taxon>
    </lineage>
</organism>
<dbReference type="AlphaFoldDB" id="Q17570"/>
<protein>
    <submittedName>
        <fullName evidence="1">C2H2-type domain-containing protein</fullName>
    </submittedName>
</protein>